<dbReference type="GO" id="GO:0000981">
    <property type="term" value="F:DNA-binding transcription factor activity, RNA polymerase II-specific"/>
    <property type="evidence" value="ECO:0007669"/>
    <property type="project" value="InterPro"/>
</dbReference>
<reference evidence="4" key="1">
    <citation type="submission" date="2019-04" db="EMBL/GenBank/DDBJ databases">
        <title>Sequencing of skin fungus with MAO and IRED activity.</title>
        <authorList>
            <person name="Marsaioli A.J."/>
            <person name="Bonatto J.M.C."/>
            <person name="Reis Junior O."/>
        </authorList>
    </citation>
    <scope>NUCLEOTIDE SEQUENCE</scope>
    <source>
        <strain evidence="4">28M1</strain>
    </source>
</reference>
<dbReference type="PANTHER" id="PTHR47785:SF4">
    <property type="entry name" value="ZN(II)2CYS6 TRANSCRIPTION FACTOR (EUROFUNG)"/>
    <property type="match status" value="1"/>
</dbReference>
<keyword evidence="1" id="KW-0539">Nucleus</keyword>
<evidence type="ECO:0000256" key="2">
    <source>
        <dbReference type="SAM" id="MobiDB-lite"/>
    </source>
</evidence>
<dbReference type="Gene3D" id="4.10.240.10">
    <property type="entry name" value="Zn(2)-C6 fungal-type DNA-binding domain"/>
    <property type="match status" value="1"/>
</dbReference>
<evidence type="ECO:0000313" key="4">
    <source>
        <dbReference type="EMBL" id="KAF3028718.1"/>
    </source>
</evidence>
<dbReference type="GO" id="GO:0008270">
    <property type="term" value="F:zinc ion binding"/>
    <property type="evidence" value="ECO:0007669"/>
    <property type="project" value="InterPro"/>
</dbReference>
<feature type="region of interest" description="Disordered" evidence="2">
    <location>
        <begin position="329"/>
        <end position="348"/>
    </location>
</feature>
<gene>
    <name evidence="4" type="ORF">E8E12_000023</name>
</gene>
<name>A0A9P4WFD2_9PLEO</name>
<dbReference type="PANTHER" id="PTHR47785">
    <property type="entry name" value="ZN(II)2CYS6 TRANSCRIPTION FACTOR (EUROFUNG)-RELATED-RELATED"/>
    <property type="match status" value="1"/>
</dbReference>
<dbReference type="Proteomes" id="UP000758155">
    <property type="component" value="Unassembled WGS sequence"/>
</dbReference>
<evidence type="ECO:0000259" key="3">
    <source>
        <dbReference type="PROSITE" id="PS50048"/>
    </source>
</evidence>
<accession>A0A9P4WFD2</accession>
<comment type="caution">
    <text evidence="4">The sequence shown here is derived from an EMBL/GenBank/DDBJ whole genome shotgun (WGS) entry which is preliminary data.</text>
</comment>
<dbReference type="PROSITE" id="PS50048">
    <property type="entry name" value="ZN2_CY6_FUNGAL_2"/>
    <property type="match status" value="1"/>
</dbReference>
<dbReference type="InterPro" id="IPR001138">
    <property type="entry name" value="Zn2Cys6_DnaBD"/>
</dbReference>
<dbReference type="SUPFAM" id="SSF57701">
    <property type="entry name" value="Zn2/Cys6 DNA-binding domain"/>
    <property type="match status" value="1"/>
</dbReference>
<dbReference type="PROSITE" id="PS00463">
    <property type="entry name" value="ZN2_CY6_FUNGAL_1"/>
    <property type="match status" value="1"/>
</dbReference>
<dbReference type="CDD" id="cd00067">
    <property type="entry name" value="GAL4"/>
    <property type="match status" value="1"/>
</dbReference>
<dbReference type="Pfam" id="PF00172">
    <property type="entry name" value="Zn_clus"/>
    <property type="match status" value="1"/>
</dbReference>
<dbReference type="AlphaFoldDB" id="A0A9P4WFD2"/>
<feature type="domain" description="Zn(2)-C6 fungal-type" evidence="3">
    <location>
        <begin position="84"/>
        <end position="113"/>
    </location>
</feature>
<feature type="region of interest" description="Disordered" evidence="2">
    <location>
        <begin position="1"/>
        <end position="51"/>
    </location>
</feature>
<evidence type="ECO:0000256" key="1">
    <source>
        <dbReference type="ARBA" id="ARBA00023242"/>
    </source>
</evidence>
<dbReference type="InterPro" id="IPR053181">
    <property type="entry name" value="EcdB-like_regulator"/>
</dbReference>
<feature type="non-terminal residue" evidence="4">
    <location>
        <position position="1"/>
    </location>
</feature>
<organism evidence="4 5">
    <name type="scientific">Didymella heteroderae</name>
    <dbReference type="NCBI Taxonomy" id="1769908"/>
    <lineage>
        <taxon>Eukaryota</taxon>
        <taxon>Fungi</taxon>
        <taxon>Dikarya</taxon>
        <taxon>Ascomycota</taxon>
        <taxon>Pezizomycotina</taxon>
        <taxon>Dothideomycetes</taxon>
        <taxon>Pleosporomycetidae</taxon>
        <taxon>Pleosporales</taxon>
        <taxon>Pleosporineae</taxon>
        <taxon>Didymellaceae</taxon>
        <taxon>Didymella</taxon>
    </lineage>
</organism>
<proteinExistence type="predicted"/>
<dbReference type="EMBL" id="SWKV01000302">
    <property type="protein sequence ID" value="KAF3028718.1"/>
    <property type="molecule type" value="Genomic_DNA"/>
</dbReference>
<sequence>MDRGGHRSPWGLGSEPRVNDRVSDGYSHFIHPTRHDGGQPVYPPPPPASQLDKRLHALDLSSLDQHASVAGQQARRRPIRATQACDHCRTRKQRCDEARPCQSCRENDFDCQYKDVPPSRRDLSMMQLQESVSEIGEVLKSVAREFTSWRHSIESRLPPAQTLWQMSEIAPPEAEFAALGGGLDIPGFPSPSQETNQMRCISNMETKPPDTSHSQMFTVVAQGPTLTKRGSMLTGLQQPKQQAQGIGSEHSVVRRVPRLVTEKSGLQSDHTTPAHKLLEEWHSMAHFCRNIDYIEKLIEGGHEVSDYPMLLEQGRGLLRVWGVGEGQDLHDGAQGPRNPDGGGGADAVCSALGNEGVWGYSSADTSNPETVPGKGSSSHPRQNNNSGLGPDSGPDCRSHILWELYASYVGSIHKLYPFMDTSRLRRMIEDFSEQYSPDVNNRHAGSPTANALTNHRLNQGLKRKRSGSGYGEPWYAKGVIERSLRNALVLLVLTLGKVCAHQDPLPSPQSNELLHTDGSWGVYADYSFKGERPSYNRLRNVDVLPGMRYFAHATDILGYQQGGNTVAHAQAMILAALYLGQYARVLESWSWINNACRVVVVLIKANFQRLNRKWWLEHKASLPPRERYRLNRIIHIYWTCLQLESDILAEMSTLPPSRISDFQSEIAYPDCVYGSVPIEPGTSVDRKVVGDPQTQESSMLMYSSQIWLRVILNKAHNMLYGRDARDSSDTHNTRELAN</sequence>
<dbReference type="InterPro" id="IPR036864">
    <property type="entry name" value="Zn2-C6_fun-type_DNA-bd_sf"/>
</dbReference>
<feature type="compositionally biased region" description="Polar residues" evidence="2">
    <location>
        <begin position="362"/>
        <end position="387"/>
    </location>
</feature>
<dbReference type="SMART" id="SM00066">
    <property type="entry name" value="GAL4"/>
    <property type="match status" value="1"/>
</dbReference>
<keyword evidence="5" id="KW-1185">Reference proteome</keyword>
<evidence type="ECO:0000313" key="5">
    <source>
        <dbReference type="Proteomes" id="UP000758155"/>
    </source>
</evidence>
<dbReference type="CDD" id="cd12148">
    <property type="entry name" value="fungal_TF_MHR"/>
    <property type="match status" value="1"/>
</dbReference>
<dbReference type="OrthoDB" id="5244761at2759"/>
<feature type="region of interest" description="Disordered" evidence="2">
    <location>
        <begin position="360"/>
        <end position="392"/>
    </location>
</feature>
<protein>
    <recommendedName>
        <fullName evidence="3">Zn(2)-C6 fungal-type domain-containing protein</fullName>
    </recommendedName>
</protein>